<name>A0A9W6XGR8_9STRA</name>
<dbReference type="EMBL" id="BSXW01001648">
    <property type="protein sequence ID" value="GMF38226.1"/>
    <property type="molecule type" value="Genomic_DNA"/>
</dbReference>
<keyword evidence="3" id="KW-1185">Reference proteome</keyword>
<evidence type="ECO:0000313" key="3">
    <source>
        <dbReference type="Proteomes" id="UP001165083"/>
    </source>
</evidence>
<evidence type="ECO:0000259" key="1">
    <source>
        <dbReference type="Pfam" id="PF13391"/>
    </source>
</evidence>
<proteinExistence type="predicted"/>
<sequence>MGFDNIDDVKNGLLLLKPLKHAFDHFQISFIYDKGSNEFRLKVFDPSLRRQRLFAKLHPDQRDLLLRGQTLSKHWKKRGPRLAPGTDFNIQTTFGDVEGQPLCFMSVERPYKRCLNLQARLARKKAIEAKWIHPDEDEFEDFWSEGMSLAEKMDFLPHVIAKTSQLSSLSPTTYAGLVGMVQLNKVATYWILQAAG</sequence>
<evidence type="ECO:0000313" key="2">
    <source>
        <dbReference type="EMBL" id="GMF38226.1"/>
    </source>
</evidence>
<dbReference type="AlphaFoldDB" id="A0A9W6XGR8"/>
<gene>
    <name evidence="2" type="ORF">Plil01_001600600</name>
</gene>
<organism evidence="2 3">
    <name type="scientific">Phytophthora lilii</name>
    <dbReference type="NCBI Taxonomy" id="2077276"/>
    <lineage>
        <taxon>Eukaryota</taxon>
        <taxon>Sar</taxon>
        <taxon>Stramenopiles</taxon>
        <taxon>Oomycota</taxon>
        <taxon>Peronosporomycetes</taxon>
        <taxon>Peronosporales</taxon>
        <taxon>Peronosporaceae</taxon>
        <taxon>Phytophthora</taxon>
    </lineage>
</organism>
<protein>
    <submittedName>
        <fullName evidence="2">Unnamed protein product</fullName>
    </submittedName>
</protein>
<dbReference type="Proteomes" id="UP001165083">
    <property type="component" value="Unassembled WGS sequence"/>
</dbReference>
<comment type="caution">
    <text evidence="2">The sequence shown here is derived from an EMBL/GenBank/DDBJ whole genome shotgun (WGS) entry which is preliminary data.</text>
</comment>
<reference evidence="2" key="1">
    <citation type="submission" date="2023-04" db="EMBL/GenBank/DDBJ databases">
        <title>Phytophthora lilii NBRC 32176.</title>
        <authorList>
            <person name="Ichikawa N."/>
            <person name="Sato H."/>
            <person name="Tonouchi N."/>
        </authorList>
    </citation>
    <scope>NUCLEOTIDE SEQUENCE</scope>
    <source>
        <strain evidence="2">NBRC 32176</strain>
    </source>
</reference>
<feature type="domain" description="HNH nuclease" evidence="1">
    <location>
        <begin position="4"/>
        <end position="30"/>
    </location>
</feature>
<dbReference type="OrthoDB" id="151325at2759"/>
<accession>A0A9W6XGR8</accession>
<dbReference type="Pfam" id="PF13391">
    <property type="entry name" value="HNH_2"/>
    <property type="match status" value="1"/>
</dbReference>
<dbReference type="InterPro" id="IPR003615">
    <property type="entry name" value="HNH_nuc"/>
</dbReference>